<dbReference type="FunFam" id="3.40.50.2300:FF:000001">
    <property type="entry name" value="DNA-binding response regulator PhoB"/>
    <property type="match status" value="1"/>
</dbReference>
<evidence type="ECO:0000256" key="8">
    <source>
        <dbReference type="ARBA" id="ARBA00032623"/>
    </source>
</evidence>
<name>A0A913YQC3_EXADI</name>
<evidence type="ECO:0000256" key="5">
    <source>
        <dbReference type="ARBA" id="ARBA00023015"/>
    </source>
</evidence>
<feature type="modified residue" description="4-aspartylphosphate" evidence="9">
    <location>
        <position position="71"/>
    </location>
</feature>
<dbReference type="Pfam" id="PF00486">
    <property type="entry name" value="Trans_reg_C"/>
    <property type="match status" value="1"/>
</dbReference>
<comment type="function">
    <text evidence="1">Probable promoter-specific protein mediating the interaction between DNA and RNA polymerase.</text>
</comment>
<dbReference type="GO" id="GO:0005829">
    <property type="term" value="C:cytosol"/>
    <property type="evidence" value="ECO:0007669"/>
    <property type="project" value="TreeGrafter"/>
</dbReference>
<dbReference type="Gene3D" id="1.10.10.10">
    <property type="entry name" value="Winged helix-like DNA-binding domain superfamily/Winged helix DNA-binding domain"/>
    <property type="match status" value="1"/>
</dbReference>
<dbReference type="GO" id="GO:0032993">
    <property type="term" value="C:protein-DNA complex"/>
    <property type="evidence" value="ECO:0007669"/>
    <property type="project" value="TreeGrafter"/>
</dbReference>
<evidence type="ECO:0000256" key="3">
    <source>
        <dbReference type="ARBA" id="ARBA00022553"/>
    </source>
</evidence>
<dbReference type="GO" id="GO:0000976">
    <property type="term" value="F:transcription cis-regulatory region binding"/>
    <property type="evidence" value="ECO:0007669"/>
    <property type="project" value="TreeGrafter"/>
</dbReference>
<dbReference type="Proteomes" id="UP000887567">
    <property type="component" value="Unplaced"/>
</dbReference>
<dbReference type="InterPro" id="IPR039420">
    <property type="entry name" value="WalR-like"/>
</dbReference>
<dbReference type="PROSITE" id="PS50110">
    <property type="entry name" value="RESPONSE_REGULATORY"/>
    <property type="match status" value="1"/>
</dbReference>
<keyword evidence="7" id="KW-0804">Transcription</keyword>
<feature type="DNA-binding region" description="OmpR/PhoB-type" evidence="10">
    <location>
        <begin position="150"/>
        <end position="246"/>
    </location>
</feature>
<feature type="domain" description="Response regulatory" evidence="11">
    <location>
        <begin position="22"/>
        <end position="138"/>
    </location>
</feature>
<protein>
    <recommendedName>
        <fullName evidence="2">Probable transcriptional regulator ycf27</fullName>
    </recommendedName>
    <alternativeName>
        <fullName evidence="8">OmpR-like protein</fullName>
    </alternativeName>
</protein>
<dbReference type="GeneID" id="114575833"/>
<dbReference type="SUPFAM" id="SSF46894">
    <property type="entry name" value="C-terminal effector domain of the bipartite response regulators"/>
    <property type="match status" value="1"/>
</dbReference>
<sequence>NWRQPNLFEVGLWRRIAVTRQKIVVIEDEPDILEVVEYNLSREGFQVITATTGDQGLEAVSREAPDLVLLDLFLPGIDGIEVCRKIKMDPMTQRIPIIMVSAKGEESDIVLGLGVGADDYVTKPFRPKELIARVKAVLRRGSLRAEGSGSERLVRGELSIDGARHEVRVDQKAVVFTATEFRLLHLLASHPGRVFTRDQLVSRVIGGGAAVIDRNIDVHIRSIRKKLGHLRNMIGTIRGVGYRFQDDGLED</sequence>
<evidence type="ECO:0000256" key="2">
    <source>
        <dbReference type="ARBA" id="ARBA00015955"/>
    </source>
</evidence>
<evidence type="ECO:0000256" key="1">
    <source>
        <dbReference type="ARBA" id="ARBA00003612"/>
    </source>
</evidence>
<dbReference type="PANTHER" id="PTHR48111:SF4">
    <property type="entry name" value="DNA-BINDING DUAL TRANSCRIPTIONAL REGULATOR OMPR"/>
    <property type="match status" value="1"/>
</dbReference>
<dbReference type="Gene3D" id="3.40.50.2300">
    <property type="match status" value="1"/>
</dbReference>
<feature type="domain" description="OmpR/PhoB-type" evidence="12">
    <location>
        <begin position="150"/>
        <end position="246"/>
    </location>
</feature>
<reference evidence="13" key="1">
    <citation type="submission" date="2022-11" db="UniProtKB">
        <authorList>
            <consortium name="EnsemblMetazoa"/>
        </authorList>
    </citation>
    <scope>IDENTIFICATION</scope>
</reference>
<dbReference type="InterPro" id="IPR011006">
    <property type="entry name" value="CheY-like_superfamily"/>
</dbReference>
<evidence type="ECO:0000313" key="13">
    <source>
        <dbReference type="EnsemblMetazoa" id="XP_028517248.1"/>
    </source>
</evidence>
<dbReference type="GO" id="GO:0000156">
    <property type="term" value="F:phosphorelay response regulator activity"/>
    <property type="evidence" value="ECO:0007669"/>
    <property type="project" value="TreeGrafter"/>
</dbReference>
<dbReference type="SMART" id="SM00862">
    <property type="entry name" value="Trans_reg_C"/>
    <property type="match status" value="1"/>
</dbReference>
<dbReference type="RefSeq" id="XP_028517248.1">
    <property type="nucleotide sequence ID" value="XM_028661447.1"/>
</dbReference>
<evidence type="ECO:0000256" key="7">
    <source>
        <dbReference type="ARBA" id="ARBA00023163"/>
    </source>
</evidence>
<dbReference type="OrthoDB" id="10061308at2759"/>
<dbReference type="KEGG" id="epa:114575833"/>
<dbReference type="CDD" id="cd00383">
    <property type="entry name" value="trans_reg_C"/>
    <property type="match status" value="1"/>
</dbReference>
<dbReference type="InterPro" id="IPR001789">
    <property type="entry name" value="Sig_transdc_resp-reg_receiver"/>
</dbReference>
<evidence type="ECO:0000259" key="11">
    <source>
        <dbReference type="PROSITE" id="PS50110"/>
    </source>
</evidence>
<evidence type="ECO:0000313" key="14">
    <source>
        <dbReference type="Proteomes" id="UP000887567"/>
    </source>
</evidence>
<dbReference type="SUPFAM" id="SSF52172">
    <property type="entry name" value="CheY-like"/>
    <property type="match status" value="1"/>
</dbReference>
<dbReference type="PANTHER" id="PTHR48111">
    <property type="entry name" value="REGULATOR OF RPOS"/>
    <property type="match status" value="1"/>
</dbReference>
<keyword evidence="5" id="KW-0805">Transcription regulation</keyword>
<evidence type="ECO:0000256" key="6">
    <source>
        <dbReference type="ARBA" id="ARBA00023125"/>
    </source>
</evidence>
<keyword evidence="3 9" id="KW-0597">Phosphoprotein</keyword>
<dbReference type="InterPro" id="IPR036388">
    <property type="entry name" value="WH-like_DNA-bd_sf"/>
</dbReference>
<keyword evidence="4" id="KW-0902">Two-component regulatory system</keyword>
<keyword evidence="14" id="KW-1185">Reference proteome</keyword>
<dbReference type="SMART" id="SM00448">
    <property type="entry name" value="REC"/>
    <property type="match status" value="1"/>
</dbReference>
<evidence type="ECO:0000256" key="10">
    <source>
        <dbReference type="PROSITE-ProRule" id="PRU01091"/>
    </source>
</evidence>
<dbReference type="InterPro" id="IPR001867">
    <property type="entry name" value="OmpR/PhoB-type_DNA-bd"/>
</dbReference>
<evidence type="ECO:0000256" key="9">
    <source>
        <dbReference type="PROSITE-ProRule" id="PRU00169"/>
    </source>
</evidence>
<evidence type="ECO:0000256" key="4">
    <source>
        <dbReference type="ARBA" id="ARBA00023012"/>
    </source>
</evidence>
<accession>A0A913YQC3</accession>
<dbReference type="OMA" id="HSGFDVQ"/>
<organism evidence="13 14">
    <name type="scientific">Exaiptasia diaphana</name>
    <name type="common">Tropical sea anemone</name>
    <name type="synonym">Aiptasia pulchella</name>
    <dbReference type="NCBI Taxonomy" id="2652724"/>
    <lineage>
        <taxon>Eukaryota</taxon>
        <taxon>Metazoa</taxon>
        <taxon>Cnidaria</taxon>
        <taxon>Anthozoa</taxon>
        <taxon>Hexacorallia</taxon>
        <taxon>Actiniaria</taxon>
        <taxon>Aiptasiidae</taxon>
        <taxon>Exaiptasia</taxon>
    </lineage>
</organism>
<keyword evidence="6 10" id="KW-0238">DNA-binding</keyword>
<dbReference type="Pfam" id="PF00072">
    <property type="entry name" value="Response_reg"/>
    <property type="match status" value="1"/>
</dbReference>
<dbReference type="AlphaFoldDB" id="A0A913YQC3"/>
<proteinExistence type="predicted"/>
<dbReference type="Gene3D" id="6.10.250.690">
    <property type="match status" value="1"/>
</dbReference>
<dbReference type="EnsemblMetazoa" id="XM_028661447.1">
    <property type="protein sequence ID" value="XP_028517248.1"/>
    <property type="gene ID" value="LOC114575833"/>
</dbReference>
<dbReference type="InterPro" id="IPR016032">
    <property type="entry name" value="Sig_transdc_resp-reg_C-effctor"/>
</dbReference>
<dbReference type="GO" id="GO:0006355">
    <property type="term" value="P:regulation of DNA-templated transcription"/>
    <property type="evidence" value="ECO:0007669"/>
    <property type="project" value="InterPro"/>
</dbReference>
<evidence type="ECO:0000259" key="12">
    <source>
        <dbReference type="PROSITE" id="PS51755"/>
    </source>
</evidence>
<dbReference type="PROSITE" id="PS51755">
    <property type="entry name" value="OMPR_PHOB"/>
    <property type="match status" value="1"/>
</dbReference>